<protein>
    <submittedName>
        <fullName evidence="2">Uncharacterized protein</fullName>
    </submittedName>
</protein>
<evidence type="ECO:0000313" key="3">
    <source>
        <dbReference type="Proteomes" id="UP000011713"/>
    </source>
</evidence>
<dbReference type="OMA" id="SFQWAKQ"/>
<dbReference type="InParanoid" id="M4B7I3"/>
<proteinExistence type="predicted"/>
<reference evidence="3" key="1">
    <citation type="journal article" date="2010" name="Science">
        <title>Signatures of adaptation to obligate biotrophy in the Hyaloperonospora arabidopsidis genome.</title>
        <authorList>
            <person name="Baxter L."/>
            <person name="Tripathy S."/>
            <person name="Ishaque N."/>
            <person name="Boot N."/>
            <person name="Cabral A."/>
            <person name="Kemen E."/>
            <person name="Thines M."/>
            <person name="Ah-Fong A."/>
            <person name="Anderson R."/>
            <person name="Badejoko W."/>
            <person name="Bittner-Eddy P."/>
            <person name="Boore J.L."/>
            <person name="Chibucos M.C."/>
            <person name="Coates M."/>
            <person name="Dehal P."/>
            <person name="Delehaunty K."/>
            <person name="Dong S."/>
            <person name="Downton P."/>
            <person name="Dumas B."/>
            <person name="Fabro G."/>
            <person name="Fronick C."/>
            <person name="Fuerstenberg S.I."/>
            <person name="Fulton L."/>
            <person name="Gaulin E."/>
            <person name="Govers F."/>
            <person name="Hughes L."/>
            <person name="Humphray S."/>
            <person name="Jiang R.H."/>
            <person name="Judelson H."/>
            <person name="Kamoun S."/>
            <person name="Kyung K."/>
            <person name="Meijer H."/>
            <person name="Minx P."/>
            <person name="Morris P."/>
            <person name="Nelson J."/>
            <person name="Phuntumart V."/>
            <person name="Qutob D."/>
            <person name="Rehmany A."/>
            <person name="Rougon-Cardoso A."/>
            <person name="Ryden P."/>
            <person name="Torto-Alalibo T."/>
            <person name="Studholme D."/>
            <person name="Wang Y."/>
            <person name="Win J."/>
            <person name="Wood J."/>
            <person name="Clifton S.W."/>
            <person name="Rogers J."/>
            <person name="Van den Ackerveken G."/>
            <person name="Jones J.D."/>
            <person name="McDowell J.M."/>
            <person name="Beynon J."/>
            <person name="Tyler B.M."/>
        </authorList>
    </citation>
    <scope>NUCLEOTIDE SEQUENCE [LARGE SCALE GENOMIC DNA]</scope>
    <source>
        <strain evidence="3">Emoy2</strain>
    </source>
</reference>
<feature type="region of interest" description="Disordered" evidence="1">
    <location>
        <begin position="1"/>
        <end position="23"/>
    </location>
</feature>
<keyword evidence="3" id="KW-1185">Reference proteome</keyword>
<dbReference type="EMBL" id="JH597778">
    <property type="status" value="NOT_ANNOTATED_CDS"/>
    <property type="molecule type" value="Genomic_DNA"/>
</dbReference>
<organism evidence="2 3">
    <name type="scientific">Hyaloperonospora arabidopsidis (strain Emoy2)</name>
    <name type="common">Downy mildew agent</name>
    <name type="synonym">Peronospora arabidopsidis</name>
    <dbReference type="NCBI Taxonomy" id="559515"/>
    <lineage>
        <taxon>Eukaryota</taxon>
        <taxon>Sar</taxon>
        <taxon>Stramenopiles</taxon>
        <taxon>Oomycota</taxon>
        <taxon>Peronosporomycetes</taxon>
        <taxon>Peronosporales</taxon>
        <taxon>Peronosporaceae</taxon>
        <taxon>Hyaloperonospora</taxon>
    </lineage>
</organism>
<dbReference type="AlphaFoldDB" id="M4B7I3"/>
<evidence type="ECO:0000256" key="1">
    <source>
        <dbReference type="SAM" id="MobiDB-lite"/>
    </source>
</evidence>
<sequence length="202" mass="22276">MADPNSKLQSLFGKNKNKNKKSTTVNANVIVKTSAQNAERAAAAVAAAEAAAVPKAVAPAAASATGKKLSDLSLNRADDEVEKTSFQWAKQPKKYKNLEGKVRFRTTRKKALFWRSCFFGGCFDFFHVLPEQEAVPTTWAEQENRNRLNRRLQLDNERAFPSLGVEVDGANAPLKKNMKAPVAKAVETKNAWASLHDDEDED</sequence>
<dbReference type="HOGENOM" id="CLU_1499216_0_0_1"/>
<dbReference type="eggNOG" id="ENOG502S5E2">
    <property type="taxonomic scope" value="Eukaryota"/>
</dbReference>
<dbReference type="EnsemblProtists" id="HpaT802235">
    <property type="protein sequence ID" value="HpaP802235"/>
    <property type="gene ID" value="HpaG802235"/>
</dbReference>
<dbReference type="VEuPathDB" id="FungiDB:HpaG802235"/>
<evidence type="ECO:0000313" key="2">
    <source>
        <dbReference type="EnsemblProtists" id="HpaP802235"/>
    </source>
</evidence>
<accession>M4B7I3</accession>
<reference evidence="2" key="2">
    <citation type="submission" date="2015-06" db="UniProtKB">
        <authorList>
            <consortium name="EnsemblProtists"/>
        </authorList>
    </citation>
    <scope>IDENTIFICATION</scope>
    <source>
        <strain evidence="2">Emoy2</strain>
    </source>
</reference>
<name>M4B7I3_HYAAE</name>
<dbReference type="Proteomes" id="UP000011713">
    <property type="component" value="Unassembled WGS sequence"/>
</dbReference>